<keyword evidence="4 6" id="KW-0863">Zinc-finger</keyword>
<evidence type="ECO:0000256" key="6">
    <source>
        <dbReference type="PROSITE-ProRule" id="PRU00175"/>
    </source>
</evidence>
<comment type="catalytic activity">
    <reaction evidence="1">
        <text>S-ubiquitinyl-[E2 ubiquitin-conjugating enzyme]-L-cysteine + [acceptor protein]-L-lysine = [E2 ubiquitin-conjugating enzyme]-L-cysteine + N(6)-ubiquitinyl-[acceptor protein]-L-lysine.</text>
        <dbReference type="EC" id="2.3.2.27"/>
    </reaction>
</comment>
<dbReference type="PROSITE" id="PS50089">
    <property type="entry name" value="ZF_RING_2"/>
    <property type="match status" value="1"/>
</dbReference>
<dbReference type="EC" id="2.3.2.27" evidence="2"/>
<protein>
    <recommendedName>
        <fullName evidence="2">RING-type E3 ubiquitin transferase</fullName>
        <ecNumber evidence="2">2.3.2.27</ecNumber>
    </recommendedName>
</protein>
<organism evidence="8 9">
    <name type="scientific">Linum trigynum</name>
    <dbReference type="NCBI Taxonomy" id="586398"/>
    <lineage>
        <taxon>Eukaryota</taxon>
        <taxon>Viridiplantae</taxon>
        <taxon>Streptophyta</taxon>
        <taxon>Embryophyta</taxon>
        <taxon>Tracheophyta</taxon>
        <taxon>Spermatophyta</taxon>
        <taxon>Magnoliopsida</taxon>
        <taxon>eudicotyledons</taxon>
        <taxon>Gunneridae</taxon>
        <taxon>Pentapetalae</taxon>
        <taxon>rosids</taxon>
        <taxon>fabids</taxon>
        <taxon>Malpighiales</taxon>
        <taxon>Linaceae</taxon>
        <taxon>Linum</taxon>
    </lineage>
</organism>
<dbReference type="PANTHER" id="PTHR15710">
    <property type="entry name" value="E3 UBIQUITIN-PROTEIN LIGASE PRAJA"/>
    <property type="match status" value="1"/>
</dbReference>
<dbReference type="InterPro" id="IPR013083">
    <property type="entry name" value="Znf_RING/FYVE/PHD"/>
</dbReference>
<feature type="domain" description="RING-type" evidence="7">
    <location>
        <begin position="94"/>
        <end position="152"/>
    </location>
</feature>
<dbReference type="InterPro" id="IPR001841">
    <property type="entry name" value="Znf_RING"/>
</dbReference>
<proteinExistence type="predicted"/>
<evidence type="ECO:0000256" key="3">
    <source>
        <dbReference type="ARBA" id="ARBA00022723"/>
    </source>
</evidence>
<evidence type="ECO:0000313" key="9">
    <source>
        <dbReference type="Proteomes" id="UP001497516"/>
    </source>
</evidence>
<evidence type="ECO:0000259" key="7">
    <source>
        <dbReference type="PROSITE" id="PS50089"/>
    </source>
</evidence>
<keyword evidence="3" id="KW-0479">Metal-binding</keyword>
<dbReference type="Pfam" id="PF13639">
    <property type="entry name" value="zf-RING_2"/>
    <property type="match status" value="1"/>
</dbReference>
<accession>A0AAV2FT03</accession>
<dbReference type="GO" id="GO:0008270">
    <property type="term" value="F:zinc ion binding"/>
    <property type="evidence" value="ECO:0007669"/>
    <property type="project" value="UniProtKB-KW"/>
</dbReference>
<keyword evidence="5" id="KW-0862">Zinc</keyword>
<name>A0AAV2FT03_9ROSI</name>
<dbReference type="SUPFAM" id="SSF57850">
    <property type="entry name" value="RING/U-box"/>
    <property type="match status" value="1"/>
</dbReference>
<dbReference type="EMBL" id="OZ034820">
    <property type="protein sequence ID" value="CAL1401064.1"/>
    <property type="molecule type" value="Genomic_DNA"/>
</dbReference>
<dbReference type="AlphaFoldDB" id="A0AAV2FT03"/>
<dbReference type="Proteomes" id="UP001497516">
    <property type="component" value="Chromosome 7"/>
</dbReference>
<dbReference type="GO" id="GO:0061630">
    <property type="term" value="F:ubiquitin protein ligase activity"/>
    <property type="evidence" value="ECO:0007669"/>
    <property type="project" value="UniProtKB-EC"/>
</dbReference>
<dbReference type="Gene3D" id="3.30.40.10">
    <property type="entry name" value="Zinc/RING finger domain, C3HC4 (zinc finger)"/>
    <property type="match status" value="1"/>
</dbReference>
<keyword evidence="9" id="KW-1185">Reference proteome</keyword>
<evidence type="ECO:0000256" key="1">
    <source>
        <dbReference type="ARBA" id="ARBA00000900"/>
    </source>
</evidence>
<evidence type="ECO:0000256" key="2">
    <source>
        <dbReference type="ARBA" id="ARBA00012483"/>
    </source>
</evidence>
<evidence type="ECO:0000256" key="4">
    <source>
        <dbReference type="ARBA" id="ARBA00022771"/>
    </source>
</evidence>
<dbReference type="SMART" id="SM00184">
    <property type="entry name" value="RING"/>
    <property type="match status" value="1"/>
</dbReference>
<reference evidence="8 9" key="1">
    <citation type="submission" date="2024-04" db="EMBL/GenBank/DDBJ databases">
        <authorList>
            <person name="Fracassetti M."/>
        </authorList>
    </citation>
    <scope>NUCLEOTIDE SEQUENCE [LARGE SCALE GENOMIC DNA]</scope>
</reference>
<sequence length="156" mass="17295">MSFLPSYIPLVYDDDVLAPDDAAPLDADDYYYDIFPIRHEMDVSELPRPNIPVDHFPPLYYTLTIPPLPPPPARWDVRLLNDVSVAELDADVDCSICLNSIHEPPPPPGGVGNSSPAASSSEKVKSLPCSHVYHEDCIRQWLAVKSTCPLCRSPLK</sequence>
<evidence type="ECO:0000256" key="5">
    <source>
        <dbReference type="ARBA" id="ARBA00022833"/>
    </source>
</evidence>
<gene>
    <name evidence="8" type="ORF">LTRI10_LOCUS41146</name>
</gene>
<evidence type="ECO:0000313" key="8">
    <source>
        <dbReference type="EMBL" id="CAL1401064.1"/>
    </source>
</evidence>